<dbReference type="GO" id="GO:0003723">
    <property type="term" value="F:RNA binding"/>
    <property type="evidence" value="ECO:0007669"/>
    <property type="project" value="UniProtKB-UniRule"/>
</dbReference>
<feature type="binding site" evidence="7 8">
    <location>
        <position position="120"/>
    </location>
    <ligand>
        <name>S-adenosyl-L-methionine</name>
        <dbReference type="ChEBI" id="CHEBI:59789"/>
    </ligand>
</feature>
<dbReference type="PANTHER" id="PTHR11727">
    <property type="entry name" value="DIMETHYLADENOSINE TRANSFERASE"/>
    <property type="match status" value="1"/>
</dbReference>
<dbReference type="InterPro" id="IPR011530">
    <property type="entry name" value="rRNA_adenine_dimethylase"/>
</dbReference>
<feature type="domain" description="Ribosomal RNA adenine methylase transferase N-terminal" evidence="9">
    <location>
        <begin position="54"/>
        <end position="227"/>
    </location>
</feature>
<dbReference type="Pfam" id="PF00398">
    <property type="entry name" value="RrnaAD"/>
    <property type="match status" value="1"/>
</dbReference>
<feature type="binding site" evidence="7 8">
    <location>
        <position position="47"/>
    </location>
    <ligand>
        <name>S-adenosyl-L-methionine</name>
        <dbReference type="ChEBI" id="CHEBI:59789"/>
    </ligand>
</feature>
<keyword evidence="5 7" id="KW-0949">S-adenosyl-L-methionine</keyword>
<keyword evidence="1 7" id="KW-0963">Cytoplasm</keyword>
<evidence type="ECO:0000256" key="2">
    <source>
        <dbReference type="ARBA" id="ARBA00022552"/>
    </source>
</evidence>
<comment type="function">
    <text evidence="7">Specifically dimethylates two adjacent adenosines (A1518 and A1519) in the loop of a conserved hairpin near the 3'-end of 16S rRNA in the 30S particle. May play a critical role in biogenesis of 30S subunits.</text>
</comment>
<dbReference type="SUPFAM" id="SSF53335">
    <property type="entry name" value="S-adenosyl-L-methionine-dependent methyltransferases"/>
    <property type="match status" value="1"/>
</dbReference>
<evidence type="ECO:0000256" key="1">
    <source>
        <dbReference type="ARBA" id="ARBA00022490"/>
    </source>
</evidence>
<comment type="subcellular location">
    <subcellularLocation>
        <location evidence="7">Cytoplasm</location>
    </subcellularLocation>
</comment>
<dbReference type="AlphaFoldDB" id="A0A2D6YFA6"/>
<evidence type="ECO:0000313" key="11">
    <source>
        <dbReference type="Proteomes" id="UP000226525"/>
    </source>
</evidence>
<dbReference type="GO" id="GO:0052908">
    <property type="term" value="F:16S rRNA (adenine(1518)-N(6)/adenine(1519)-N(6))-dimethyltransferase activity"/>
    <property type="evidence" value="ECO:0007669"/>
    <property type="project" value="UniProtKB-EC"/>
</dbReference>
<protein>
    <recommendedName>
        <fullName evidence="7">Ribosomal RNA small subunit methyltransferase A</fullName>
        <ecNumber evidence="7">2.1.1.182</ecNumber>
    </recommendedName>
    <alternativeName>
        <fullName evidence="7">16S rRNA (adenine(1518)-N(6)/adenine(1519)-N(6))-dimethyltransferase</fullName>
    </alternativeName>
    <alternativeName>
        <fullName evidence="7">16S rRNA dimethyladenosine transferase</fullName>
    </alternativeName>
    <alternativeName>
        <fullName evidence="7">16S rRNA dimethylase</fullName>
    </alternativeName>
    <alternativeName>
        <fullName evidence="7">S-adenosylmethionine-6-N', N'-adenosyl(rRNA) dimethyltransferase</fullName>
    </alternativeName>
</protein>
<evidence type="ECO:0000256" key="5">
    <source>
        <dbReference type="ARBA" id="ARBA00022691"/>
    </source>
</evidence>
<evidence type="ECO:0000256" key="6">
    <source>
        <dbReference type="ARBA" id="ARBA00022884"/>
    </source>
</evidence>
<dbReference type="NCBIfam" id="TIGR00755">
    <property type="entry name" value="ksgA"/>
    <property type="match status" value="1"/>
</dbReference>
<dbReference type="Gene3D" id="3.40.50.150">
    <property type="entry name" value="Vaccinia Virus protein VP39"/>
    <property type="match status" value="1"/>
</dbReference>
<dbReference type="InterPro" id="IPR023165">
    <property type="entry name" value="rRNA_Ade_diMease-like_C"/>
</dbReference>
<reference evidence="11" key="1">
    <citation type="submission" date="2017-09" db="EMBL/GenBank/DDBJ databases">
        <title>The Reconstruction of 2,631 Draft Metagenome-Assembled Genomes from the Global Oceans.</title>
        <authorList>
            <person name="Tully B.J."/>
            <person name="Graham E.D."/>
            <person name="Heidelberg J.F."/>
        </authorList>
    </citation>
    <scope>NUCLEOTIDE SEQUENCE [LARGE SCALE GENOMIC DNA]</scope>
</reference>
<evidence type="ECO:0000256" key="3">
    <source>
        <dbReference type="ARBA" id="ARBA00022603"/>
    </source>
</evidence>
<accession>A0A2D6YFA6</accession>
<feature type="binding site" evidence="7 8">
    <location>
        <position position="49"/>
    </location>
    <ligand>
        <name>S-adenosyl-L-methionine</name>
        <dbReference type="ChEBI" id="CHEBI:59789"/>
    </ligand>
</feature>
<comment type="caution">
    <text evidence="10">The sequence shown here is derived from an EMBL/GenBank/DDBJ whole genome shotgun (WGS) entry which is preliminary data.</text>
</comment>
<evidence type="ECO:0000256" key="7">
    <source>
        <dbReference type="HAMAP-Rule" id="MF_00607"/>
    </source>
</evidence>
<dbReference type="InterPro" id="IPR001737">
    <property type="entry name" value="KsgA/Erm"/>
</dbReference>
<dbReference type="EMBL" id="NZEX01000001">
    <property type="protein sequence ID" value="MAH61847.1"/>
    <property type="molecule type" value="Genomic_DNA"/>
</dbReference>
<feature type="binding site" evidence="7 8">
    <location>
        <position position="95"/>
    </location>
    <ligand>
        <name>S-adenosyl-L-methionine</name>
        <dbReference type="ChEBI" id="CHEBI:59789"/>
    </ligand>
</feature>
<dbReference type="PROSITE" id="PS01131">
    <property type="entry name" value="RRNA_A_DIMETH"/>
    <property type="match status" value="1"/>
</dbReference>
<dbReference type="GO" id="GO:0005829">
    <property type="term" value="C:cytosol"/>
    <property type="evidence" value="ECO:0007669"/>
    <property type="project" value="TreeGrafter"/>
</dbReference>
<dbReference type="InterPro" id="IPR020596">
    <property type="entry name" value="rRNA_Ade_Mease_Trfase_CS"/>
</dbReference>
<name>A0A2D6YFA6_9DELT</name>
<keyword evidence="4 7" id="KW-0808">Transferase</keyword>
<evidence type="ECO:0000256" key="4">
    <source>
        <dbReference type="ARBA" id="ARBA00022679"/>
    </source>
</evidence>
<evidence type="ECO:0000259" key="9">
    <source>
        <dbReference type="SMART" id="SM00650"/>
    </source>
</evidence>
<dbReference type="PANTHER" id="PTHR11727:SF7">
    <property type="entry name" value="DIMETHYLADENOSINE TRANSFERASE-RELATED"/>
    <property type="match status" value="1"/>
</dbReference>
<gene>
    <name evidence="7 10" type="primary">rsmA</name>
    <name evidence="7" type="synonym">ksgA</name>
    <name evidence="10" type="ORF">CMN54_00050</name>
</gene>
<feature type="binding site" evidence="7 8">
    <location>
        <position position="74"/>
    </location>
    <ligand>
        <name>S-adenosyl-L-methionine</name>
        <dbReference type="ChEBI" id="CHEBI:59789"/>
    </ligand>
</feature>
<dbReference type="InterPro" id="IPR029063">
    <property type="entry name" value="SAM-dependent_MTases_sf"/>
</dbReference>
<feature type="binding site" evidence="7 8">
    <location>
        <position position="141"/>
    </location>
    <ligand>
        <name>S-adenosyl-L-methionine</name>
        <dbReference type="ChEBI" id="CHEBI:59789"/>
    </ligand>
</feature>
<dbReference type="CDD" id="cd02440">
    <property type="entry name" value="AdoMet_MTases"/>
    <property type="match status" value="1"/>
</dbReference>
<evidence type="ECO:0000313" key="10">
    <source>
        <dbReference type="EMBL" id="MAH61847.1"/>
    </source>
</evidence>
<dbReference type="SMART" id="SM00650">
    <property type="entry name" value="rADc"/>
    <property type="match status" value="1"/>
</dbReference>
<keyword evidence="6 7" id="KW-0694">RNA-binding</keyword>
<keyword evidence="3 7" id="KW-0489">Methyltransferase</keyword>
<dbReference type="HAMAP" id="MF_00607">
    <property type="entry name" value="16SrRNA_methyltr_A"/>
    <property type="match status" value="1"/>
</dbReference>
<comment type="catalytic activity">
    <reaction evidence="7">
        <text>adenosine(1518)/adenosine(1519) in 16S rRNA + 4 S-adenosyl-L-methionine = N(6)-dimethyladenosine(1518)/N(6)-dimethyladenosine(1519) in 16S rRNA + 4 S-adenosyl-L-homocysteine + 4 H(+)</text>
        <dbReference type="Rhea" id="RHEA:19609"/>
        <dbReference type="Rhea" id="RHEA-COMP:10232"/>
        <dbReference type="Rhea" id="RHEA-COMP:10233"/>
        <dbReference type="ChEBI" id="CHEBI:15378"/>
        <dbReference type="ChEBI" id="CHEBI:57856"/>
        <dbReference type="ChEBI" id="CHEBI:59789"/>
        <dbReference type="ChEBI" id="CHEBI:74411"/>
        <dbReference type="ChEBI" id="CHEBI:74493"/>
        <dbReference type="EC" id="2.1.1.182"/>
    </reaction>
</comment>
<dbReference type="InterPro" id="IPR020598">
    <property type="entry name" value="rRNA_Ade_methylase_Trfase_N"/>
</dbReference>
<organism evidence="10 11">
    <name type="scientific">SAR324 cluster bacterium</name>
    <dbReference type="NCBI Taxonomy" id="2024889"/>
    <lineage>
        <taxon>Bacteria</taxon>
        <taxon>Deltaproteobacteria</taxon>
        <taxon>SAR324 cluster</taxon>
    </lineage>
</organism>
<proteinExistence type="inferred from homology"/>
<dbReference type="Gene3D" id="1.10.8.100">
    <property type="entry name" value="Ribosomal RNA adenine dimethylase-like, domain 2"/>
    <property type="match status" value="1"/>
</dbReference>
<dbReference type="EC" id="2.1.1.182" evidence="7"/>
<dbReference type="PROSITE" id="PS51689">
    <property type="entry name" value="SAM_RNA_A_N6_MT"/>
    <property type="match status" value="1"/>
</dbReference>
<dbReference type="Proteomes" id="UP000226525">
    <property type="component" value="Unassembled WGS sequence"/>
</dbReference>
<sequence>MCKGTKCASLFSSHHQRVERKSVHSNELFPQKQVNFGMIMKRKWGQHFLVRERYVQRMIELAGVQAGDKVLEIGPGRGVLTRALLEIGAFVRAVEIDPTLQGFLQQEFAGSSQFQLLCGDALELLIDELLPSSQPARIVANLPYNAATAIFFHLLPWREYWNSWSLMVQYEVAQRICATAEGGKSFGTLSLAGSLGFDRKFAFDVPPEAFAPPPKVNSAVIHLLPRKSGWSKEEEKNFLEFVRRLFQQRRKTLISNLKQQFPDWFQQERRSLEEQYLKLRPENLEFEDWRKLYERFCWYGWTLR</sequence>
<evidence type="ECO:0000256" key="8">
    <source>
        <dbReference type="PROSITE-ProRule" id="PRU01026"/>
    </source>
</evidence>
<comment type="similarity">
    <text evidence="7">Belongs to the class I-like SAM-binding methyltransferase superfamily. rRNA adenine N(6)-methyltransferase family. RsmA subfamily.</text>
</comment>
<keyword evidence="2 7" id="KW-0698">rRNA processing</keyword>